<gene>
    <name evidence="1" type="ORF">EZS27_038635</name>
</gene>
<comment type="caution">
    <text evidence="1">The sequence shown here is derived from an EMBL/GenBank/DDBJ whole genome shotgun (WGS) entry which is preliminary data.</text>
</comment>
<evidence type="ECO:0000313" key="1">
    <source>
        <dbReference type="EMBL" id="KAA6309979.1"/>
    </source>
</evidence>
<organism evidence="1">
    <name type="scientific">termite gut metagenome</name>
    <dbReference type="NCBI Taxonomy" id="433724"/>
    <lineage>
        <taxon>unclassified sequences</taxon>
        <taxon>metagenomes</taxon>
        <taxon>organismal metagenomes</taxon>
    </lineage>
</organism>
<proteinExistence type="predicted"/>
<protein>
    <submittedName>
        <fullName evidence="1">Uncharacterized protein</fullName>
    </submittedName>
</protein>
<dbReference type="AlphaFoldDB" id="A0A5J4PN63"/>
<name>A0A5J4PN63_9ZZZZ</name>
<accession>A0A5J4PN63</accession>
<reference evidence="1" key="1">
    <citation type="submission" date="2019-03" db="EMBL/GenBank/DDBJ databases">
        <title>Single cell metagenomics reveals metabolic interactions within the superorganism composed of flagellate Streblomastix strix and complex community of Bacteroidetes bacteria on its surface.</title>
        <authorList>
            <person name="Treitli S.C."/>
            <person name="Kolisko M."/>
            <person name="Husnik F."/>
            <person name="Keeling P."/>
            <person name="Hampl V."/>
        </authorList>
    </citation>
    <scope>NUCLEOTIDE SEQUENCE</scope>
    <source>
        <strain evidence="1">STM</strain>
    </source>
</reference>
<feature type="non-terminal residue" evidence="1">
    <location>
        <position position="1"/>
    </location>
</feature>
<sequence length="85" mass="9793">ALKIDGQYVGAPTRATSYPANPWENVTVKSSSNYTYYFLLTEDVRGKKIEVFVLGYNGEKLNFKPEVWLTAHPVPYQEKVMTIYR</sequence>
<dbReference type="EMBL" id="SNRY01007668">
    <property type="protein sequence ID" value="KAA6309979.1"/>
    <property type="molecule type" value="Genomic_DNA"/>
</dbReference>